<keyword evidence="2" id="KW-1185">Reference proteome</keyword>
<proteinExistence type="predicted"/>
<name>A0ABQ7EK72_BRACR</name>
<dbReference type="EMBL" id="QGKV02000299">
    <property type="protein sequence ID" value="KAF3597172.1"/>
    <property type="molecule type" value="Genomic_DNA"/>
</dbReference>
<gene>
    <name evidence="1" type="ORF">DY000_02024347</name>
</gene>
<evidence type="ECO:0000313" key="2">
    <source>
        <dbReference type="Proteomes" id="UP000266723"/>
    </source>
</evidence>
<dbReference type="Proteomes" id="UP000266723">
    <property type="component" value="Unassembled WGS sequence"/>
</dbReference>
<comment type="caution">
    <text evidence="1">The sequence shown here is derived from an EMBL/GenBank/DDBJ whole genome shotgun (WGS) entry which is preliminary data.</text>
</comment>
<protein>
    <submittedName>
        <fullName evidence="1">Uncharacterized protein</fullName>
    </submittedName>
</protein>
<accession>A0ABQ7EK72</accession>
<evidence type="ECO:0000313" key="1">
    <source>
        <dbReference type="EMBL" id="KAF3597172.1"/>
    </source>
</evidence>
<reference evidence="1 2" key="1">
    <citation type="journal article" date="2020" name="BMC Genomics">
        <title>Intraspecific diversification of the crop wild relative Brassica cretica Lam. using demographic model selection.</title>
        <authorList>
            <person name="Kioukis A."/>
            <person name="Michalopoulou V.A."/>
            <person name="Briers L."/>
            <person name="Pirintsos S."/>
            <person name="Studholme D.J."/>
            <person name="Pavlidis P."/>
            <person name="Sarris P.F."/>
        </authorList>
    </citation>
    <scope>NUCLEOTIDE SEQUENCE [LARGE SCALE GENOMIC DNA]</scope>
    <source>
        <strain evidence="2">cv. PFS-1207/04</strain>
    </source>
</reference>
<organism evidence="1 2">
    <name type="scientific">Brassica cretica</name>
    <name type="common">Mustard</name>
    <dbReference type="NCBI Taxonomy" id="69181"/>
    <lineage>
        <taxon>Eukaryota</taxon>
        <taxon>Viridiplantae</taxon>
        <taxon>Streptophyta</taxon>
        <taxon>Embryophyta</taxon>
        <taxon>Tracheophyta</taxon>
        <taxon>Spermatophyta</taxon>
        <taxon>Magnoliopsida</taxon>
        <taxon>eudicotyledons</taxon>
        <taxon>Gunneridae</taxon>
        <taxon>Pentapetalae</taxon>
        <taxon>rosids</taxon>
        <taxon>malvids</taxon>
        <taxon>Brassicales</taxon>
        <taxon>Brassicaceae</taxon>
        <taxon>Brassiceae</taxon>
        <taxon>Brassica</taxon>
    </lineage>
</organism>
<sequence length="226" mass="26658">MFCRAILWGNFRLIQKDLGDGIVMVGKLTFSAFYNHHDHAFTRGFVTRFSGEPERVRKRVRYLWKALVSRNLYQLTVSCLEFQIAITVFQPLYSEFTFNLRAKISFQGGHRNFRISVTRAILWGNFRLIQKDLGDSIVMVGKLTFPAFYSHHDHAFTRGFVKRFPGESERVRKRVRYLWKALVSRNLYQLTVSCVEFQIARTVFQLLYSEFTFNLRAKVKMRSVDS</sequence>